<evidence type="ECO:0000256" key="4">
    <source>
        <dbReference type="ARBA" id="ARBA00022837"/>
    </source>
</evidence>
<dbReference type="Pfam" id="PF00884">
    <property type="entry name" value="Sulfatase"/>
    <property type="match status" value="1"/>
</dbReference>
<dbReference type="GO" id="GO:0046872">
    <property type="term" value="F:metal ion binding"/>
    <property type="evidence" value="ECO:0007669"/>
    <property type="project" value="UniProtKB-KW"/>
</dbReference>
<sequence>MIMKWNALTKVLRYGGWGVLCSCQGVTNTGYQPQGEVSAKAQARKIIFIMTDTHRWDMLSSITPEIKTPNLDRLAEEGVRFDRAYTVSPVSGPARSAIFTGLYPHTNASWGNDMPIADNVKTLGQRLSDNGYYCAYTGKWHLDGTDYFGNGICPQGWDPEYFYDMRMYLEELTREERIKSRLPETNKESIPGEFTYGHRVTERALKFLESRTSDDAFFLTVSYDEPHHPFLCPEPYASMYKDYEWPKNPSHYDNLKNKPSYQQMWAEGRQFENKDEMTIKHPYYFASLSFIDYEIGRLLKKIDELYPDALVIYTSDHGDFLNAHSLKSKGPCVYDDVSRVPFIVRWKGHVPSSLVTTTPISLISVTPTILDAAGVTIPDVIEGSSILNTFTSPVDQPKKPVFMEFGRFEVDHDGFGAFQPLRAVFDGRYKLSVNLMSTDELYDLEKDPYELDNLINDDTHAVLRDSLHNLILEHMNETRDPFRGVYWHARPWRKDFKSTWEYTEYTRARKTDGYNPRSLDYNTGLEVEKYSWPKQQDAKN</sequence>
<dbReference type="GO" id="GO:0004065">
    <property type="term" value="F:arylsulfatase activity"/>
    <property type="evidence" value="ECO:0007669"/>
    <property type="project" value="TreeGrafter"/>
</dbReference>
<dbReference type="InterPro" id="IPR017850">
    <property type="entry name" value="Alkaline_phosphatase_core_sf"/>
</dbReference>
<comment type="similarity">
    <text evidence="1">Belongs to the sulfatase family.</text>
</comment>
<dbReference type="SUPFAM" id="SSF53649">
    <property type="entry name" value="Alkaline phosphatase-like"/>
    <property type="match status" value="1"/>
</dbReference>
<evidence type="ECO:0000256" key="5">
    <source>
        <dbReference type="PIRSR" id="PIRSR600917-52"/>
    </source>
</evidence>
<dbReference type="PROSITE" id="PS00523">
    <property type="entry name" value="SULFATASE_1"/>
    <property type="match status" value="1"/>
</dbReference>
<evidence type="ECO:0000256" key="2">
    <source>
        <dbReference type="ARBA" id="ARBA00022723"/>
    </source>
</evidence>
<keyword evidence="3" id="KW-0378">Hydrolase</keyword>
<dbReference type="InterPro" id="IPR000917">
    <property type="entry name" value="Sulfatase_N"/>
</dbReference>
<organism evidence="7 8">
    <name type="scientific">Bacteroides cellulosilyticus</name>
    <dbReference type="NCBI Taxonomy" id="246787"/>
    <lineage>
        <taxon>Bacteria</taxon>
        <taxon>Pseudomonadati</taxon>
        <taxon>Bacteroidota</taxon>
        <taxon>Bacteroidia</taxon>
        <taxon>Bacteroidales</taxon>
        <taxon>Bacteroidaceae</taxon>
        <taxon>Bacteroides</taxon>
    </lineage>
</organism>
<dbReference type="PANTHER" id="PTHR42693:SF27">
    <property type="entry name" value="ARYLSULFATASE B [PRECURSOR]"/>
    <property type="match status" value="1"/>
</dbReference>
<evidence type="ECO:0000256" key="3">
    <source>
        <dbReference type="ARBA" id="ARBA00022801"/>
    </source>
</evidence>
<dbReference type="AlphaFoldDB" id="A0A412INX2"/>
<keyword evidence="4" id="KW-0106">Calcium</keyword>
<dbReference type="InterPro" id="IPR024607">
    <property type="entry name" value="Sulfatase_CS"/>
</dbReference>
<comment type="caution">
    <text evidence="7">The sequence shown here is derived from an EMBL/GenBank/DDBJ whole genome shotgun (WGS) entry which is preliminary data.</text>
</comment>
<evidence type="ECO:0000256" key="1">
    <source>
        <dbReference type="ARBA" id="ARBA00008779"/>
    </source>
</evidence>
<evidence type="ECO:0000313" key="8">
    <source>
        <dbReference type="Proteomes" id="UP000283341"/>
    </source>
</evidence>
<dbReference type="Gene3D" id="3.40.720.10">
    <property type="entry name" value="Alkaline Phosphatase, subunit A"/>
    <property type="match status" value="1"/>
</dbReference>
<proteinExistence type="inferred from homology"/>
<dbReference type="InterPro" id="IPR050738">
    <property type="entry name" value="Sulfatase"/>
</dbReference>
<dbReference type="PANTHER" id="PTHR42693">
    <property type="entry name" value="ARYLSULFATASE FAMILY MEMBER"/>
    <property type="match status" value="1"/>
</dbReference>
<accession>A0A412INX2</accession>
<evidence type="ECO:0000313" key="7">
    <source>
        <dbReference type="EMBL" id="RGS39875.1"/>
    </source>
</evidence>
<name>A0A412INX2_9BACE</name>
<dbReference type="EMBL" id="QRVJ01000001">
    <property type="protein sequence ID" value="RGS39875.1"/>
    <property type="molecule type" value="Genomic_DNA"/>
</dbReference>
<comment type="PTM">
    <text evidence="5">The conversion to 3-oxoalanine (also known as C-formylglycine, FGly), of a serine or cysteine residue in prokaryotes and of a cysteine residue in eukaryotes, is critical for catalytic activity.</text>
</comment>
<protein>
    <submittedName>
        <fullName evidence="7">Sulfatase</fullName>
    </submittedName>
</protein>
<feature type="domain" description="Sulfatase N-terminal" evidence="6">
    <location>
        <begin position="45"/>
        <end position="375"/>
    </location>
</feature>
<dbReference type="CDD" id="cd16156">
    <property type="entry name" value="sulfatase_like"/>
    <property type="match status" value="1"/>
</dbReference>
<reference evidence="7 8" key="1">
    <citation type="submission" date="2018-08" db="EMBL/GenBank/DDBJ databases">
        <title>A genome reference for cultivated species of the human gut microbiota.</title>
        <authorList>
            <person name="Zou Y."/>
            <person name="Xue W."/>
            <person name="Luo G."/>
        </authorList>
    </citation>
    <scope>NUCLEOTIDE SEQUENCE [LARGE SCALE GENOMIC DNA]</scope>
    <source>
        <strain evidence="7 8">AF22-3AC</strain>
    </source>
</reference>
<keyword evidence="2" id="KW-0479">Metal-binding</keyword>
<dbReference type="Proteomes" id="UP000283341">
    <property type="component" value="Unassembled WGS sequence"/>
</dbReference>
<evidence type="ECO:0000259" key="6">
    <source>
        <dbReference type="Pfam" id="PF00884"/>
    </source>
</evidence>
<feature type="modified residue" description="3-oxoalanine (Ser)" evidence="5">
    <location>
        <position position="91"/>
    </location>
</feature>
<gene>
    <name evidence="7" type="ORF">DWX97_00920</name>
</gene>